<reference evidence="1" key="1">
    <citation type="submission" date="2024-09" db="EMBL/GenBank/DDBJ databases">
        <title>Black Yeasts Isolated from many extreme environments.</title>
        <authorList>
            <person name="Coleine C."/>
            <person name="Stajich J.E."/>
            <person name="Selbmann L."/>
        </authorList>
    </citation>
    <scope>NUCLEOTIDE SEQUENCE</scope>
    <source>
        <strain evidence="1">CCFEE 5737</strain>
    </source>
</reference>
<evidence type="ECO:0000313" key="2">
    <source>
        <dbReference type="Proteomes" id="UP001186974"/>
    </source>
</evidence>
<sequence length="231" mass="25392">MSRSGWNAMIGGLGGNQQDKSKQEDPGSKPLLRILPTGPAHQVLRLFRNRTLYSNVVNDGIVPLRTSCLLFLDWRGLGKVDKARRENGLIGTMANWGFNELTGASSSPNPSKAALNEDSEDYASDDVENNNKAENASVPQPAADSTNQDDEAQDAATPGKNMILSSKTHTGRQSSIEANEPAKEPEPSALDQFLSWLRPSSAHTKKDVKMFKRSQTLEMQQELERQRTEQA</sequence>
<comment type="caution">
    <text evidence="1">The sequence shown here is derived from an EMBL/GenBank/DDBJ whole genome shotgun (WGS) entry which is preliminary data.</text>
</comment>
<organism evidence="1 2">
    <name type="scientific">Coniosporium uncinatum</name>
    <dbReference type="NCBI Taxonomy" id="93489"/>
    <lineage>
        <taxon>Eukaryota</taxon>
        <taxon>Fungi</taxon>
        <taxon>Dikarya</taxon>
        <taxon>Ascomycota</taxon>
        <taxon>Pezizomycotina</taxon>
        <taxon>Dothideomycetes</taxon>
        <taxon>Dothideomycetes incertae sedis</taxon>
        <taxon>Coniosporium</taxon>
    </lineage>
</organism>
<keyword evidence="2" id="KW-1185">Reference proteome</keyword>
<protein>
    <submittedName>
        <fullName evidence="1">Uncharacterized protein</fullName>
    </submittedName>
</protein>
<dbReference type="EMBL" id="JAWDJW010005694">
    <property type="protein sequence ID" value="KAK3066869.1"/>
    <property type="molecule type" value="Genomic_DNA"/>
</dbReference>
<name>A0ACC3DF54_9PEZI</name>
<feature type="non-terminal residue" evidence="1">
    <location>
        <position position="231"/>
    </location>
</feature>
<accession>A0ACC3DF54</accession>
<proteinExistence type="predicted"/>
<evidence type="ECO:0000313" key="1">
    <source>
        <dbReference type="EMBL" id="KAK3066869.1"/>
    </source>
</evidence>
<dbReference type="Proteomes" id="UP001186974">
    <property type="component" value="Unassembled WGS sequence"/>
</dbReference>
<gene>
    <name evidence="1" type="ORF">LTS18_001444</name>
</gene>